<organism evidence="7 8">
    <name type="scientific">Cucumis melo</name>
    <name type="common">Muskmelon</name>
    <dbReference type="NCBI Taxonomy" id="3656"/>
    <lineage>
        <taxon>Eukaryota</taxon>
        <taxon>Viridiplantae</taxon>
        <taxon>Streptophyta</taxon>
        <taxon>Embryophyta</taxon>
        <taxon>Tracheophyta</taxon>
        <taxon>Spermatophyta</taxon>
        <taxon>Magnoliopsida</taxon>
        <taxon>eudicotyledons</taxon>
        <taxon>Gunneridae</taxon>
        <taxon>Pentapetalae</taxon>
        <taxon>rosids</taxon>
        <taxon>fabids</taxon>
        <taxon>Cucurbitales</taxon>
        <taxon>Cucurbitaceae</taxon>
        <taxon>Benincaseae</taxon>
        <taxon>Cucumis</taxon>
    </lineage>
</organism>
<keyword evidence="4 5" id="KW-0472">Membrane</keyword>
<evidence type="ECO:0000256" key="5">
    <source>
        <dbReference type="SAM" id="Phobius"/>
    </source>
</evidence>
<evidence type="ECO:0000259" key="6">
    <source>
        <dbReference type="Pfam" id="PF03168"/>
    </source>
</evidence>
<keyword evidence="2 5" id="KW-0812">Transmembrane</keyword>
<dbReference type="InParanoid" id="A0A1S3B6T7"/>
<feature type="transmembrane region" description="Helical" evidence="5">
    <location>
        <begin position="125"/>
        <end position="144"/>
    </location>
</feature>
<keyword evidence="3 5" id="KW-1133">Transmembrane helix</keyword>
<keyword evidence="7" id="KW-1185">Reference proteome</keyword>
<evidence type="ECO:0000256" key="1">
    <source>
        <dbReference type="ARBA" id="ARBA00004167"/>
    </source>
</evidence>
<accession>A0A1S3B6T7</accession>
<evidence type="ECO:0000256" key="3">
    <source>
        <dbReference type="ARBA" id="ARBA00022989"/>
    </source>
</evidence>
<comment type="subcellular location">
    <subcellularLocation>
        <location evidence="1">Membrane</location>
        <topology evidence="1">Single-pass membrane protein</topology>
    </subcellularLocation>
</comment>
<reference evidence="8" key="1">
    <citation type="submission" date="2025-08" db="UniProtKB">
        <authorList>
            <consortium name="RefSeq"/>
        </authorList>
    </citation>
    <scope>IDENTIFICATION</scope>
    <source>
        <tissue evidence="8">Stem</tissue>
    </source>
</reference>
<dbReference type="AlphaFoldDB" id="A0A1S3B6T7"/>
<dbReference type="KEGG" id="cmo:103486673"/>
<evidence type="ECO:0000313" key="7">
    <source>
        <dbReference type="Proteomes" id="UP001652600"/>
    </source>
</evidence>
<dbReference type="GO" id="GO:0009506">
    <property type="term" value="C:plasmodesma"/>
    <property type="evidence" value="ECO:0007669"/>
    <property type="project" value="TreeGrafter"/>
</dbReference>
<dbReference type="PANTHER" id="PTHR31415">
    <property type="entry name" value="OS05G0367900 PROTEIN"/>
    <property type="match status" value="1"/>
</dbReference>
<name>A0A1S3B6T7_CUCME</name>
<dbReference type="RefSeq" id="XP_008442910.3">
    <property type="nucleotide sequence ID" value="XM_008444688.3"/>
</dbReference>
<dbReference type="GeneID" id="103486673"/>
<gene>
    <name evidence="8" type="primary">LOC103486673</name>
</gene>
<dbReference type="InterPro" id="IPR044839">
    <property type="entry name" value="NDR1-like"/>
</dbReference>
<dbReference type="InterPro" id="IPR004864">
    <property type="entry name" value="LEA_2"/>
</dbReference>
<feature type="domain" description="Late embryogenesis abundant protein LEA-2 subgroup" evidence="6">
    <location>
        <begin position="145"/>
        <end position="248"/>
    </location>
</feature>
<dbReference type="Proteomes" id="UP001652600">
    <property type="component" value="Chromosome 4"/>
</dbReference>
<feature type="transmembrane region" description="Helical" evidence="5">
    <location>
        <begin position="87"/>
        <end position="113"/>
    </location>
</feature>
<dbReference type="GO" id="GO:0098542">
    <property type="term" value="P:defense response to other organism"/>
    <property type="evidence" value="ECO:0007669"/>
    <property type="project" value="InterPro"/>
</dbReference>
<protein>
    <submittedName>
        <fullName evidence="8">NDR1/HIN1-like protein 1</fullName>
    </submittedName>
</protein>
<dbReference type="PANTHER" id="PTHR31415:SF51">
    <property type="entry name" value="LATE EMBRYOGENESIS ABUNDANT (LEA) HYDROXYPROLINE-RICH GLYCOPROTEIN FAMILY"/>
    <property type="match status" value="1"/>
</dbReference>
<dbReference type="Gramene" id="MELO3C009532.2.1">
    <property type="protein sequence ID" value="MELO3C009532.2.1"/>
    <property type="gene ID" value="MELO3C009532.2"/>
</dbReference>
<dbReference type="GO" id="GO:0005886">
    <property type="term" value="C:plasma membrane"/>
    <property type="evidence" value="ECO:0007669"/>
    <property type="project" value="TreeGrafter"/>
</dbReference>
<evidence type="ECO:0000313" key="8">
    <source>
        <dbReference type="RefSeq" id="XP_008442910.3"/>
    </source>
</evidence>
<sequence length="282" mass="31969">MEEIFQRNVKEYEKGHSGWDQIENGGCRLNINTIYTSTHSHEISPLKPPLPIQHKRYFLSSSSSSSPPGTAMAYDCEKHCKKKRKKLIKLIGAIIGIFIFLVLLTILIVWAVLRPTKPTFFLQDVTVYAFNATVPSFLTSNFLLTISSRNPNRRIGIYYDELHVYAIYRNQQITLRTIIPRFYQGHKDVNVWSPFVSGTSVPVAPFISSALNQDRNAGALMILVKIDGKVRWKVGSFITGRYQFHANCPVVINFGAYPANGDGSMVQYNVKYQVVQRCDVSV</sequence>
<proteinExistence type="predicted"/>
<evidence type="ECO:0000256" key="2">
    <source>
        <dbReference type="ARBA" id="ARBA00022692"/>
    </source>
</evidence>
<dbReference type="eggNOG" id="ENOG502QSD7">
    <property type="taxonomic scope" value="Eukaryota"/>
</dbReference>
<dbReference type="Pfam" id="PF03168">
    <property type="entry name" value="LEA_2"/>
    <property type="match status" value="1"/>
</dbReference>
<evidence type="ECO:0000256" key="4">
    <source>
        <dbReference type="ARBA" id="ARBA00023136"/>
    </source>
</evidence>